<dbReference type="PANTHER" id="PTHR30093:SF2">
    <property type="entry name" value="TYPE II SECRETION SYSTEM PROTEIN H"/>
    <property type="match status" value="1"/>
</dbReference>
<dbReference type="AlphaFoldDB" id="A0A5C6BQJ9"/>
<evidence type="ECO:0000313" key="3">
    <source>
        <dbReference type="EMBL" id="TWU13496.1"/>
    </source>
</evidence>
<dbReference type="InterPro" id="IPR011453">
    <property type="entry name" value="DUF1559"/>
</dbReference>
<proteinExistence type="predicted"/>
<comment type="caution">
    <text evidence="3">The sequence shown here is derived from an EMBL/GenBank/DDBJ whole genome shotgun (WGS) entry which is preliminary data.</text>
</comment>
<keyword evidence="1" id="KW-0812">Transmembrane</keyword>
<reference evidence="3 4" key="1">
    <citation type="submission" date="2019-02" db="EMBL/GenBank/DDBJ databases">
        <title>Deep-cultivation of Planctomycetes and their phenomic and genomic characterization uncovers novel biology.</title>
        <authorList>
            <person name="Wiegand S."/>
            <person name="Jogler M."/>
            <person name="Boedeker C."/>
            <person name="Pinto D."/>
            <person name="Vollmers J."/>
            <person name="Rivas-Marin E."/>
            <person name="Kohn T."/>
            <person name="Peeters S.H."/>
            <person name="Heuer A."/>
            <person name="Rast P."/>
            <person name="Oberbeckmann S."/>
            <person name="Bunk B."/>
            <person name="Jeske O."/>
            <person name="Meyerdierks A."/>
            <person name="Storesund J.E."/>
            <person name="Kallscheuer N."/>
            <person name="Luecker S."/>
            <person name="Lage O.M."/>
            <person name="Pohl T."/>
            <person name="Merkel B.J."/>
            <person name="Hornburger P."/>
            <person name="Mueller R.-W."/>
            <person name="Bruemmer F."/>
            <person name="Labrenz M."/>
            <person name="Spormann A.M."/>
            <person name="Op Den Camp H."/>
            <person name="Overmann J."/>
            <person name="Amann R."/>
            <person name="Jetten M.S.M."/>
            <person name="Mascher T."/>
            <person name="Medema M.H."/>
            <person name="Devos D.P."/>
            <person name="Kaster A.-K."/>
            <person name="Ovreas L."/>
            <person name="Rohde M."/>
            <person name="Galperin M.Y."/>
            <person name="Jogler C."/>
        </authorList>
    </citation>
    <scope>NUCLEOTIDE SEQUENCE [LARGE SCALE GENOMIC DNA]</scope>
    <source>
        <strain evidence="3 4">CA54</strain>
    </source>
</reference>
<sequence length="261" mass="28935">MVYYEGEGIAIPRNETSDSRPFVRRVIVYGILAGALFVFFLFMMPSVGPHREAARRTACRNNLKQIGLALHNYHDVYGMFPPAYVSNGQGQPMHSWRVLILPYVDDSKDRAIYDQYHFDEPWDGPHNLGLLEKTPQLYRCPSHKDAEAGTTDYAAVVGDACVMRGTVPVTIREITDGTSNTIVLGESSGSRIRWTEPRDVSLGTFKHIGDVDGFSSEHDGMQGGAFTLLADGSVHFVSEEMPAESVKKLFTLAGGEEMPPY</sequence>
<dbReference type="InterPro" id="IPR045584">
    <property type="entry name" value="Pilin-like"/>
</dbReference>
<name>A0A5C6BQJ9_9PLAN</name>
<protein>
    <recommendedName>
        <fullName evidence="2">DUF1559 domain-containing protein</fullName>
    </recommendedName>
</protein>
<dbReference type="RefSeq" id="WP_197532386.1">
    <property type="nucleotide sequence ID" value="NZ_SJPP01000001.1"/>
</dbReference>
<feature type="domain" description="DUF1559" evidence="2">
    <location>
        <begin position="51"/>
        <end position="151"/>
    </location>
</feature>
<keyword evidence="1" id="KW-1133">Transmembrane helix</keyword>
<evidence type="ECO:0000313" key="4">
    <source>
        <dbReference type="Proteomes" id="UP000320735"/>
    </source>
</evidence>
<dbReference type="EMBL" id="SJPP01000001">
    <property type="protein sequence ID" value="TWU13496.1"/>
    <property type="molecule type" value="Genomic_DNA"/>
</dbReference>
<organism evidence="3 4">
    <name type="scientific">Symmachiella macrocystis</name>
    <dbReference type="NCBI Taxonomy" id="2527985"/>
    <lineage>
        <taxon>Bacteria</taxon>
        <taxon>Pseudomonadati</taxon>
        <taxon>Planctomycetota</taxon>
        <taxon>Planctomycetia</taxon>
        <taxon>Planctomycetales</taxon>
        <taxon>Planctomycetaceae</taxon>
        <taxon>Symmachiella</taxon>
    </lineage>
</organism>
<keyword evidence="4" id="KW-1185">Reference proteome</keyword>
<dbReference type="PANTHER" id="PTHR30093">
    <property type="entry name" value="GENERAL SECRETION PATHWAY PROTEIN G"/>
    <property type="match status" value="1"/>
</dbReference>
<dbReference type="NCBIfam" id="TIGR04294">
    <property type="entry name" value="pre_pil_HX9DG"/>
    <property type="match status" value="1"/>
</dbReference>
<dbReference type="Pfam" id="PF07596">
    <property type="entry name" value="SBP_bac_10"/>
    <property type="match status" value="1"/>
</dbReference>
<feature type="transmembrane region" description="Helical" evidence="1">
    <location>
        <begin position="26"/>
        <end position="47"/>
    </location>
</feature>
<keyword evidence="1" id="KW-0472">Membrane</keyword>
<dbReference type="InterPro" id="IPR027558">
    <property type="entry name" value="Pre_pil_HX9DG_C"/>
</dbReference>
<evidence type="ECO:0000256" key="1">
    <source>
        <dbReference type="SAM" id="Phobius"/>
    </source>
</evidence>
<gene>
    <name evidence="3" type="ORF">CA54_23310</name>
</gene>
<dbReference type="SUPFAM" id="SSF54523">
    <property type="entry name" value="Pili subunits"/>
    <property type="match status" value="1"/>
</dbReference>
<evidence type="ECO:0000259" key="2">
    <source>
        <dbReference type="Pfam" id="PF07596"/>
    </source>
</evidence>
<accession>A0A5C6BQJ9</accession>
<dbReference type="Proteomes" id="UP000320735">
    <property type="component" value="Unassembled WGS sequence"/>
</dbReference>